<feature type="region of interest" description="Disordered" evidence="2">
    <location>
        <begin position="1000"/>
        <end position="1036"/>
    </location>
</feature>
<evidence type="ECO:0000256" key="1">
    <source>
        <dbReference type="SAM" id="Coils"/>
    </source>
</evidence>
<evidence type="ECO:0008006" key="7">
    <source>
        <dbReference type="Google" id="ProtNLM"/>
    </source>
</evidence>
<dbReference type="PROSITE" id="PS50006">
    <property type="entry name" value="FHA_DOMAIN"/>
    <property type="match status" value="1"/>
</dbReference>
<comment type="caution">
    <text evidence="5">The sequence shown here is derived from an EMBL/GenBank/DDBJ whole genome shotgun (WGS) entry which is preliminary data.</text>
</comment>
<evidence type="ECO:0000313" key="6">
    <source>
        <dbReference type="Proteomes" id="UP000572268"/>
    </source>
</evidence>
<feature type="compositionally biased region" description="Polar residues" evidence="2">
    <location>
        <begin position="401"/>
        <end position="421"/>
    </location>
</feature>
<feature type="compositionally biased region" description="Basic and acidic residues" evidence="2">
    <location>
        <begin position="485"/>
        <end position="501"/>
    </location>
</feature>
<feature type="region of interest" description="Disordered" evidence="2">
    <location>
        <begin position="345"/>
        <end position="386"/>
    </location>
</feature>
<dbReference type="EMBL" id="JABANN010000258">
    <property type="protein sequence ID" value="KAF4664496.1"/>
    <property type="molecule type" value="Genomic_DNA"/>
</dbReference>
<feature type="region of interest" description="Disordered" evidence="2">
    <location>
        <begin position="399"/>
        <end position="557"/>
    </location>
</feature>
<feature type="compositionally biased region" description="Basic and acidic residues" evidence="2">
    <location>
        <begin position="135"/>
        <end position="159"/>
    </location>
</feature>
<feature type="coiled-coil region" evidence="1">
    <location>
        <begin position="776"/>
        <end position="821"/>
    </location>
</feature>
<evidence type="ECO:0000259" key="3">
    <source>
        <dbReference type="PROSITE" id="PS50006"/>
    </source>
</evidence>
<accession>A0A7J6LZ94</accession>
<dbReference type="SMART" id="SM00240">
    <property type="entry name" value="FHA"/>
    <property type="match status" value="1"/>
</dbReference>
<dbReference type="CDD" id="cd00060">
    <property type="entry name" value="FHA"/>
    <property type="match status" value="1"/>
</dbReference>
<feature type="domain" description="G-patch" evidence="4">
    <location>
        <begin position="21"/>
        <end position="67"/>
    </location>
</feature>
<dbReference type="Gene3D" id="2.60.200.20">
    <property type="match status" value="1"/>
</dbReference>
<feature type="compositionally biased region" description="Basic and acidic residues" evidence="2">
    <location>
        <begin position="537"/>
        <end position="555"/>
    </location>
</feature>
<organism evidence="5 6">
    <name type="scientific">Perkinsus olseni</name>
    <name type="common">Perkinsus atlanticus</name>
    <dbReference type="NCBI Taxonomy" id="32597"/>
    <lineage>
        <taxon>Eukaryota</taxon>
        <taxon>Sar</taxon>
        <taxon>Alveolata</taxon>
        <taxon>Perkinsozoa</taxon>
        <taxon>Perkinsea</taxon>
        <taxon>Perkinsida</taxon>
        <taxon>Perkinsidae</taxon>
        <taxon>Perkinsus</taxon>
    </lineage>
</organism>
<feature type="compositionally biased region" description="Basic and acidic residues" evidence="2">
    <location>
        <begin position="171"/>
        <end position="180"/>
    </location>
</feature>
<feature type="compositionally biased region" description="Basic and acidic residues" evidence="2">
    <location>
        <begin position="360"/>
        <end position="371"/>
    </location>
</feature>
<dbReference type="InterPro" id="IPR050656">
    <property type="entry name" value="PINX1"/>
</dbReference>
<evidence type="ECO:0000259" key="4">
    <source>
        <dbReference type="PROSITE" id="PS50174"/>
    </source>
</evidence>
<gene>
    <name evidence="5" type="ORF">FOL46_004180</name>
</gene>
<evidence type="ECO:0000256" key="2">
    <source>
        <dbReference type="SAM" id="MobiDB-lite"/>
    </source>
</evidence>
<dbReference type="Proteomes" id="UP000572268">
    <property type="component" value="Unassembled WGS sequence"/>
</dbReference>
<feature type="compositionally biased region" description="Low complexity" evidence="2">
    <location>
        <begin position="458"/>
        <end position="467"/>
    </location>
</feature>
<name>A0A7J6LZ94_PEROL</name>
<dbReference type="PROSITE" id="PS50174">
    <property type="entry name" value="G_PATCH"/>
    <property type="match status" value="1"/>
</dbReference>
<dbReference type="SMART" id="SM00443">
    <property type="entry name" value="G_patch"/>
    <property type="match status" value="1"/>
</dbReference>
<sequence>MSRKYYERLVTSSGVTSKKFESNLGAKILGKFGWKNGEGLGAEGQGMIDCLQIKRREENEGLGSELEKKESSEWENWWADSYNAIAKKLAVSVATTSSGSEDSSDDSSEEEGGGGGRTTAIKRADMQKGKLRRIMRQERAASKKSEKKETSEKEEEKESGKKKHKSKKHRKEEEAAVKESKSRKKRAIVVEEEEEDEEAPKRKHKKSKKSKRSADEGRHTLYELEELTVSIGRDADNDIVLDSKGISRYQAVLEFHSCTSSATRKFATITDQNSVNGTFVNGIRVHPRQPHRLINGDIIVFSAFEKDTYRYEATGLIPSTLPTEAPNPMGAGVNDGAEAAQNRSRTYGAAGKPTVVDARGSLDLHDGDERRARKRPVPQQVSSSDLEAPVAAAAVMVHSPPRSSQNVLPFPNRTSVDTPRTLQEAAAARRPRARRRPLSASPSTAAGRRQRASSTSTPEWPRSPARSRSAEPSHRPRWRQSIADPSHHGSEGSGGDGDHRGRPSQSGTPGEPERTIQQPGTPRQRGDNPGGPGMKTESPDRGRVRSPRHSMEDHQAGQVQYDAFVADMESLLRLDMSAPMTMQEREARVRDDVGRIQSNLVDLLIEKSRPGVVPESVREKEEAFTTVIKELTSHRERFNRLLPAAGASDASSEISRRNITTLSRMLYGSIDGGSSLRGAVGGDDDDDGGLPGTVVADLMKGVWALREADRAEANCKRRWTALLTELRAQQQNIKVAVDDKLSTPITDALERLRDDLTSVIEKNGDGRAVAVILEALEAADRQHRTMQKRLIQLTAKYEAMRENLRSTQAAADEDKEALRDALIEARTGGGAMRVAELNEALGHCGERCAAVLEENSKMRAAMDDIISLVKQDKISEVVRRYLDDQKSAAAEAAARDTKLQCLEEDVLKSEEKLRTAEQTISEEIDTLMGRLRDEEAVNRRLMQAAAAPEGEPVEKGRVSKEIVEELLVGRDARIAQLEGEVVTLRRQLADTPVHRSDVIDRPEKEVPGMEGPAFRHHSDKEAEDSDVDRAGAPPPFTLEKQLRPVIMPRQMEAALSSEPSSSRQVGDVLHFYRAEAKEELATPRAQAAPVEDDELAALSTERSEEKVGREIDRELERECRVESVPSSSVYADDGISCLFDKRTDSDAPDDCS</sequence>
<feature type="region of interest" description="Disordered" evidence="2">
    <location>
        <begin position="92"/>
        <end position="215"/>
    </location>
</feature>
<dbReference type="InterPro" id="IPR000467">
    <property type="entry name" value="G_patch_dom"/>
</dbReference>
<proteinExistence type="predicted"/>
<dbReference type="GO" id="GO:0003676">
    <property type="term" value="F:nucleic acid binding"/>
    <property type="evidence" value="ECO:0007669"/>
    <property type="project" value="InterPro"/>
</dbReference>
<dbReference type="SUPFAM" id="SSF49879">
    <property type="entry name" value="SMAD/FHA domain"/>
    <property type="match status" value="1"/>
</dbReference>
<feature type="compositionally biased region" description="Acidic residues" evidence="2">
    <location>
        <begin position="102"/>
        <end position="112"/>
    </location>
</feature>
<feature type="domain" description="FHA" evidence="3">
    <location>
        <begin position="229"/>
        <end position="285"/>
    </location>
</feature>
<reference evidence="5 6" key="1">
    <citation type="submission" date="2020-04" db="EMBL/GenBank/DDBJ databases">
        <title>Perkinsus olseni comparative genomics.</title>
        <authorList>
            <person name="Bogema D.R."/>
        </authorList>
    </citation>
    <scope>NUCLEOTIDE SEQUENCE [LARGE SCALE GENOMIC DNA]</scope>
    <source>
        <strain evidence="5">ATCC PRA-31</strain>
    </source>
</reference>
<dbReference type="PANTHER" id="PTHR23149">
    <property type="entry name" value="G PATCH DOMAIN CONTAINING PROTEIN"/>
    <property type="match status" value="1"/>
</dbReference>
<feature type="compositionally biased region" description="Basic residues" evidence="2">
    <location>
        <begin position="160"/>
        <end position="170"/>
    </location>
</feature>
<evidence type="ECO:0000313" key="5">
    <source>
        <dbReference type="EMBL" id="KAF4664496.1"/>
    </source>
</evidence>
<dbReference type="AlphaFoldDB" id="A0A7J6LZ94"/>
<keyword evidence="1" id="KW-0175">Coiled coil</keyword>
<protein>
    <recommendedName>
        <fullName evidence="7">FHA domain-containing protein</fullName>
    </recommendedName>
</protein>
<dbReference type="InterPro" id="IPR008984">
    <property type="entry name" value="SMAD_FHA_dom_sf"/>
</dbReference>
<feature type="compositionally biased region" description="Basic residues" evidence="2">
    <location>
        <begin position="201"/>
        <end position="211"/>
    </location>
</feature>
<dbReference type="InterPro" id="IPR000253">
    <property type="entry name" value="FHA_dom"/>
</dbReference>
<dbReference type="Pfam" id="PF00498">
    <property type="entry name" value="FHA"/>
    <property type="match status" value="1"/>
</dbReference>
<dbReference type="Pfam" id="PF01585">
    <property type="entry name" value="G-patch"/>
    <property type="match status" value="1"/>
</dbReference>